<gene>
    <name evidence="1" type="ORF">JOL79_11445</name>
</gene>
<protein>
    <submittedName>
        <fullName evidence="1">Uncharacterized protein</fullName>
    </submittedName>
</protein>
<proteinExistence type="predicted"/>
<dbReference type="RefSeq" id="WP_210155733.1">
    <property type="nucleotide sequence ID" value="NZ_JAFCNB010000005.1"/>
</dbReference>
<dbReference type="Pfam" id="PF19730">
    <property type="entry name" value="DUF6221"/>
    <property type="match status" value="1"/>
</dbReference>
<dbReference type="EMBL" id="JAFCNB010000005">
    <property type="protein sequence ID" value="MBP2704428.1"/>
    <property type="molecule type" value="Genomic_DNA"/>
</dbReference>
<comment type="caution">
    <text evidence="1">The sequence shown here is derived from an EMBL/GenBank/DDBJ whole genome shotgun (WGS) entry which is preliminary data.</text>
</comment>
<reference evidence="1" key="1">
    <citation type="submission" date="2021-02" db="EMBL/GenBank/DDBJ databases">
        <title>Draft genome sequence of Microbispora sp. RL4-1S isolated from rice leaves in Thailand.</title>
        <authorList>
            <person name="Muangham S."/>
            <person name="Duangmal K."/>
        </authorList>
    </citation>
    <scope>NUCLEOTIDE SEQUENCE</scope>
    <source>
        <strain evidence="1">RL4-1S</strain>
    </source>
</reference>
<dbReference type="InterPro" id="IPR046193">
    <property type="entry name" value="DUF6221"/>
</dbReference>
<dbReference type="AlphaFoldDB" id="A0A941AJQ2"/>
<organism evidence="1 2">
    <name type="scientific">Microbispora oryzae</name>
    <dbReference type="NCBI Taxonomy" id="2806554"/>
    <lineage>
        <taxon>Bacteria</taxon>
        <taxon>Bacillati</taxon>
        <taxon>Actinomycetota</taxon>
        <taxon>Actinomycetes</taxon>
        <taxon>Streptosporangiales</taxon>
        <taxon>Streptosporangiaceae</taxon>
        <taxon>Microbispora</taxon>
    </lineage>
</organism>
<sequence length="147" mass="16144">MDDLITWLRATIEGDLAKARAATQGDWAMFGHGDDEYLPTPAYPGENTTRGHGWNISVTDLAGPDVAAELRHADAEHVVAQQPRDTIARCKADLALLDQNAKLHQLADPAKDPRQEYVLAAGASDYALKILAYGYRHRPGWQEGWAP</sequence>
<keyword evidence="2" id="KW-1185">Reference proteome</keyword>
<dbReference type="Proteomes" id="UP000674234">
    <property type="component" value="Unassembled WGS sequence"/>
</dbReference>
<name>A0A941AJQ2_9ACTN</name>
<accession>A0A941AJQ2</accession>
<evidence type="ECO:0000313" key="1">
    <source>
        <dbReference type="EMBL" id="MBP2704428.1"/>
    </source>
</evidence>
<evidence type="ECO:0000313" key="2">
    <source>
        <dbReference type="Proteomes" id="UP000674234"/>
    </source>
</evidence>